<proteinExistence type="predicted"/>
<sequence length="124" mass="13967">MEILPQLTIPHHLLHQGRLHTLVLIHDSLLEVQTMEDPVDHGVQRRLINQARQFDSDTLNQERITQVQGWNAIAYRATSGVRIGGGDPRYIDPKIGEETGFEEKRSAIGTEDVKTKTVGTIYKG</sequence>
<name>A0AAV1U0F4_9STRA</name>
<accession>A0AAV1U0F4</accession>
<dbReference type="Proteomes" id="UP001162060">
    <property type="component" value="Unassembled WGS sequence"/>
</dbReference>
<comment type="caution">
    <text evidence="1">The sequence shown here is derived from an EMBL/GenBank/DDBJ whole genome shotgun (WGS) entry which is preliminary data.</text>
</comment>
<gene>
    <name evidence="1" type="ORF">PM001_LOCUS13300</name>
</gene>
<dbReference type="EMBL" id="CAKLBY020000119">
    <property type="protein sequence ID" value="CAK7928150.1"/>
    <property type="molecule type" value="Genomic_DNA"/>
</dbReference>
<evidence type="ECO:0000313" key="1">
    <source>
        <dbReference type="EMBL" id="CAK7928150.1"/>
    </source>
</evidence>
<protein>
    <submittedName>
        <fullName evidence="1">Uncharacterized protein</fullName>
    </submittedName>
</protein>
<dbReference type="AlphaFoldDB" id="A0AAV1U0F4"/>
<reference evidence="1" key="1">
    <citation type="submission" date="2024-01" db="EMBL/GenBank/DDBJ databases">
        <authorList>
            <person name="Webb A."/>
        </authorList>
    </citation>
    <scope>NUCLEOTIDE SEQUENCE</scope>
    <source>
        <strain evidence="1">Pm1</strain>
    </source>
</reference>
<evidence type="ECO:0000313" key="2">
    <source>
        <dbReference type="Proteomes" id="UP001162060"/>
    </source>
</evidence>
<organism evidence="1 2">
    <name type="scientific">Peronospora matthiolae</name>
    <dbReference type="NCBI Taxonomy" id="2874970"/>
    <lineage>
        <taxon>Eukaryota</taxon>
        <taxon>Sar</taxon>
        <taxon>Stramenopiles</taxon>
        <taxon>Oomycota</taxon>
        <taxon>Peronosporomycetes</taxon>
        <taxon>Peronosporales</taxon>
        <taxon>Peronosporaceae</taxon>
        <taxon>Peronospora</taxon>
    </lineage>
</organism>